<comment type="caution">
    <text evidence="1">The sequence shown here is derived from an EMBL/GenBank/DDBJ whole genome shotgun (WGS) entry which is preliminary data.</text>
</comment>
<accession>A0A9P4UUH6</accession>
<name>A0A9P4UUH6_9PEZI</name>
<evidence type="ECO:0008006" key="3">
    <source>
        <dbReference type="Google" id="ProtNLM"/>
    </source>
</evidence>
<sequence>MDGPNSSADATLATIHPFPPLPAELLETVIFFADRKSLKNLRLASKLTNSSATPLLFEHFQMTSRYEDLIRLLQLKDSPRIAKHVTSFTWYCVSLRYAIDLETYRAIVSQDLSYEFWERCWLDEYYCDTKLPNPDVDVLRLCRTKWNSLSIPCRNISARDIESGFVKYRQQHHASRKWLDGSDTVKILIKESIARFPNLQRLRTMNVDSLPLLELIAGPFSWLNITSELFLYPERYLFYKDFEKRNKQNLVRGPSFSDSLQQANFFLLDALTFRASFSDSKPVKVISFQDFPSDVSMDAISKNLASVCDRLEVLKHVRKLALGVSASERMNQSVEVFCLALQIRQLDLFWSEAERRHSRHLELEPNLSAMKALGDILARCNDQSICFPYLQTLSLSLNVDLKQLKSFLAKHASTLVSLNMYDLSISAAVEDLLLYIHDELSLERLSLRAVRGVLFSSANSPEDLGLRQIPATWQYFTIGTNVDNETVAQVKSFLLRKHGDLPDLTSVRHRITLAEDETTWLAK</sequence>
<proteinExistence type="predicted"/>
<keyword evidence="2" id="KW-1185">Reference proteome</keyword>
<dbReference type="AlphaFoldDB" id="A0A9P4UUH6"/>
<evidence type="ECO:0000313" key="1">
    <source>
        <dbReference type="EMBL" id="KAF2725806.1"/>
    </source>
</evidence>
<dbReference type="Proteomes" id="UP000799441">
    <property type="component" value="Unassembled WGS sequence"/>
</dbReference>
<reference evidence="1" key="1">
    <citation type="journal article" date="2020" name="Stud. Mycol.">
        <title>101 Dothideomycetes genomes: a test case for predicting lifestyles and emergence of pathogens.</title>
        <authorList>
            <person name="Haridas S."/>
            <person name="Albert R."/>
            <person name="Binder M."/>
            <person name="Bloem J."/>
            <person name="Labutti K."/>
            <person name="Salamov A."/>
            <person name="Andreopoulos B."/>
            <person name="Baker S."/>
            <person name="Barry K."/>
            <person name="Bills G."/>
            <person name="Bluhm B."/>
            <person name="Cannon C."/>
            <person name="Castanera R."/>
            <person name="Culley D."/>
            <person name="Daum C."/>
            <person name="Ezra D."/>
            <person name="Gonzalez J."/>
            <person name="Henrissat B."/>
            <person name="Kuo A."/>
            <person name="Liang C."/>
            <person name="Lipzen A."/>
            <person name="Lutzoni F."/>
            <person name="Magnuson J."/>
            <person name="Mondo S."/>
            <person name="Nolan M."/>
            <person name="Ohm R."/>
            <person name="Pangilinan J."/>
            <person name="Park H.-J."/>
            <person name="Ramirez L."/>
            <person name="Alfaro M."/>
            <person name="Sun H."/>
            <person name="Tritt A."/>
            <person name="Yoshinaga Y."/>
            <person name="Zwiers L.-H."/>
            <person name="Turgeon B."/>
            <person name="Goodwin S."/>
            <person name="Spatafora J."/>
            <person name="Crous P."/>
            <person name="Grigoriev I."/>
        </authorList>
    </citation>
    <scope>NUCLEOTIDE SEQUENCE</scope>
    <source>
        <strain evidence="1">CBS 116435</strain>
    </source>
</reference>
<gene>
    <name evidence="1" type="ORF">K431DRAFT_308852</name>
</gene>
<evidence type="ECO:0000313" key="2">
    <source>
        <dbReference type="Proteomes" id="UP000799441"/>
    </source>
</evidence>
<dbReference type="EMBL" id="MU003766">
    <property type="protein sequence ID" value="KAF2725806.1"/>
    <property type="molecule type" value="Genomic_DNA"/>
</dbReference>
<organism evidence="1 2">
    <name type="scientific">Polychaeton citri CBS 116435</name>
    <dbReference type="NCBI Taxonomy" id="1314669"/>
    <lineage>
        <taxon>Eukaryota</taxon>
        <taxon>Fungi</taxon>
        <taxon>Dikarya</taxon>
        <taxon>Ascomycota</taxon>
        <taxon>Pezizomycotina</taxon>
        <taxon>Dothideomycetes</taxon>
        <taxon>Dothideomycetidae</taxon>
        <taxon>Capnodiales</taxon>
        <taxon>Capnodiaceae</taxon>
        <taxon>Polychaeton</taxon>
    </lineage>
</organism>
<protein>
    <recommendedName>
        <fullName evidence="3">F-box domain-containing protein</fullName>
    </recommendedName>
</protein>